<protein>
    <submittedName>
        <fullName evidence="1">Uncharacterized protein</fullName>
    </submittedName>
</protein>
<reference evidence="1" key="1">
    <citation type="submission" date="2021-06" db="EMBL/GenBank/DDBJ databases">
        <title>Parelaphostrongylus tenuis whole genome reference sequence.</title>
        <authorList>
            <person name="Garwood T.J."/>
            <person name="Larsen P.A."/>
            <person name="Fountain-Jones N.M."/>
            <person name="Garbe J.R."/>
            <person name="Macchietto M.G."/>
            <person name="Kania S.A."/>
            <person name="Gerhold R.W."/>
            <person name="Richards J.E."/>
            <person name="Wolf T.M."/>
        </authorList>
    </citation>
    <scope>NUCLEOTIDE SEQUENCE</scope>
    <source>
        <strain evidence="1">MNPRO001-30</strain>
        <tissue evidence="1">Meninges</tissue>
    </source>
</reference>
<accession>A0AAD5R013</accession>
<name>A0AAD5R013_PARTN</name>
<keyword evidence="2" id="KW-1185">Reference proteome</keyword>
<dbReference type="AlphaFoldDB" id="A0AAD5R013"/>
<proteinExistence type="predicted"/>
<evidence type="ECO:0000313" key="2">
    <source>
        <dbReference type="Proteomes" id="UP001196413"/>
    </source>
</evidence>
<organism evidence="1 2">
    <name type="scientific">Parelaphostrongylus tenuis</name>
    <name type="common">Meningeal worm</name>
    <dbReference type="NCBI Taxonomy" id="148309"/>
    <lineage>
        <taxon>Eukaryota</taxon>
        <taxon>Metazoa</taxon>
        <taxon>Ecdysozoa</taxon>
        <taxon>Nematoda</taxon>
        <taxon>Chromadorea</taxon>
        <taxon>Rhabditida</taxon>
        <taxon>Rhabditina</taxon>
        <taxon>Rhabditomorpha</taxon>
        <taxon>Strongyloidea</taxon>
        <taxon>Metastrongylidae</taxon>
        <taxon>Parelaphostrongylus</taxon>
    </lineage>
</organism>
<sequence>MTNISDFTPKYKITMESPNSSFTIDPSQVSGEIPARGQISIIIIRKLGRAQEDKMIIPVQCLEQRSQEWCQ</sequence>
<dbReference type="EMBL" id="JAHQIW010005780">
    <property type="protein sequence ID" value="KAJ1367105.1"/>
    <property type="molecule type" value="Genomic_DNA"/>
</dbReference>
<dbReference type="Proteomes" id="UP001196413">
    <property type="component" value="Unassembled WGS sequence"/>
</dbReference>
<comment type="caution">
    <text evidence="1">The sequence shown here is derived from an EMBL/GenBank/DDBJ whole genome shotgun (WGS) entry which is preliminary data.</text>
</comment>
<gene>
    <name evidence="1" type="ORF">KIN20_027958</name>
</gene>
<evidence type="ECO:0000313" key="1">
    <source>
        <dbReference type="EMBL" id="KAJ1367105.1"/>
    </source>
</evidence>